<dbReference type="Proteomes" id="UP000324748">
    <property type="component" value="Unassembled WGS sequence"/>
</dbReference>
<feature type="compositionally biased region" description="Polar residues" evidence="1">
    <location>
        <begin position="111"/>
        <end position="127"/>
    </location>
</feature>
<evidence type="ECO:0000256" key="1">
    <source>
        <dbReference type="SAM" id="MobiDB-lite"/>
    </source>
</evidence>
<accession>A0A5B0PQ05</accession>
<protein>
    <submittedName>
        <fullName evidence="2">Uncharacterized protein</fullName>
    </submittedName>
</protein>
<sequence length="143" mass="15762">MAPDPSPLLSCPTLLSCPNLFRLLVKNSSHRFCQDIRFRHCQLSSTFLPIWIKIVIAMAGSSNLSGGVPPLPFENAPDGSQESWLGPSQAANRKAESFRVFYDNTCTESQFRNAYNPSNGRASGSESSPKKPQLRPPKGFFSQ</sequence>
<evidence type="ECO:0000313" key="2">
    <source>
        <dbReference type="EMBL" id="KAA1103321.1"/>
    </source>
</evidence>
<organism evidence="2 3">
    <name type="scientific">Puccinia graminis f. sp. tritici</name>
    <dbReference type="NCBI Taxonomy" id="56615"/>
    <lineage>
        <taxon>Eukaryota</taxon>
        <taxon>Fungi</taxon>
        <taxon>Dikarya</taxon>
        <taxon>Basidiomycota</taxon>
        <taxon>Pucciniomycotina</taxon>
        <taxon>Pucciniomycetes</taxon>
        <taxon>Pucciniales</taxon>
        <taxon>Pucciniaceae</taxon>
        <taxon>Puccinia</taxon>
    </lineage>
</organism>
<name>A0A5B0PQ05_PUCGR</name>
<gene>
    <name evidence="2" type="ORF">PGT21_014248</name>
</gene>
<dbReference type="OrthoDB" id="10457931at2759"/>
<reference evidence="2 3" key="1">
    <citation type="submission" date="2019-05" db="EMBL/GenBank/DDBJ databases">
        <title>Emergence of the Ug99 lineage of the wheat stem rust pathogen through somatic hybridization.</title>
        <authorList>
            <person name="Li F."/>
            <person name="Upadhyaya N.M."/>
            <person name="Sperschneider J."/>
            <person name="Matny O."/>
            <person name="Nguyen-Phuc H."/>
            <person name="Mago R."/>
            <person name="Raley C."/>
            <person name="Miller M.E."/>
            <person name="Silverstein K.A.T."/>
            <person name="Henningsen E."/>
            <person name="Hirsch C.D."/>
            <person name="Visser B."/>
            <person name="Pretorius Z.A."/>
            <person name="Steffenson B.J."/>
            <person name="Schwessinger B."/>
            <person name="Dodds P.N."/>
            <person name="Figueroa M."/>
        </authorList>
    </citation>
    <scope>NUCLEOTIDE SEQUENCE [LARGE SCALE GENOMIC DNA]</scope>
    <source>
        <strain evidence="2">21-0</strain>
    </source>
</reference>
<dbReference type="AlphaFoldDB" id="A0A5B0PQ05"/>
<comment type="caution">
    <text evidence="2">The sequence shown here is derived from an EMBL/GenBank/DDBJ whole genome shotgun (WGS) entry which is preliminary data.</text>
</comment>
<keyword evidence="3" id="KW-1185">Reference proteome</keyword>
<feature type="region of interest" description="Disordered" evidence="1">
    <location>
        <begin position="111"/>
        <end position="143"/>
    </location>
</feature>
<evidence type="ECO:0000313" key="3">
    <source>
        <dbReference type="Proteomes" id="UP000324748"/>
    </source>
</evidence>
<proteinExistence type="predicted"/>
<feature type="region of interest" description="Disordered" evidence="1">
    <location>
        <begin position="70"/>
        <end position="91"/>
    </location>
</feature>
<dbReference type="EMBL" id="VSWC01000042">
    <property type="protein sequence ID" value="KAA1103321.1"/>
    <property type="molecule type" value="Genomic_DNA"/>
</dbReference>